<keyword evidence="1" id="KW-0472">Membrane</keyword>
<dbReference type="RefSeq" id="WP_373657308.1">
    <property type="nucleotide sequence ID" value="NZ_JBGUAW010000015.1"/>
</dbReference>
<evidence type="ECO:0000313" key="3">
    <source>
        <dbReference type="Proteomes" id="UP001575181"/>
    </source>
</evidence>
<keyword evidence="1" id="KW-0812">Transmembrane</keyword>
<feature type="transmembrane region" description="Helical" evidence="1">
    <location>
        <begin position="76"/>
        <end position="95"/>
    </location>
</feature>
<proteinExistence type="predicted"/>
<keyword evidence="1" id="KW-1133">Transmembrane helix</keyword>
<evidence type="ECO:0000256" key="1">
    <source>
        <dbReference type="SAM" id="Phobius"/>
    </source>
</evidence>
<protein>
    <submittedName>
        <fullName evidence="2">Uncharacterized protein</fullName>
    </submittedName>
</protein>
<sequence>MVFSDRAAFPKGHPEGVVQVREMLENLGPDPLVEPVPVGLRAKWEALEYRIRTGKEARKAHLAQFRSRTRERLGRILTMVLIGLGISVFIGSRIVY</sequence>
<reference evidence="2 3" key="1">
    <citation type="submission" date="2024-08" db="EMBL/GenBank/DDBJ databases">
        <title>Whole-genome sequencing of halo(alkali)philic microorganisms from hypersaline lakes.</title>
        <authorList>
            <person name="Sorokin D.Y."/>
            <person name="Merkel A.Y."/>
            <person name="Messina E."/>
            <person name="Yakimov M."/>
        </authorList>
    </citation>
    <scope>NUCLEOTIDE SEQUENCE [LARGE SCALE GENOMIC DNA]</scope>
    <source>
        <strain evidence="2 3">Cl-TMA</strain>
    </source>
</reference>
<name>A0ABV4TZJ6_9GAMM</name>
<gene>
    <name evidence="2" type="ORF">ACERLL_17035</name>
</gene>
<evidence type="ECO:0000313" key="2">
    <source>
        <dbReference type="EMBL" id="MFA9462514.1"/>
    </source>
</evidence>
<dbReference type="Proteomes" id="UP001575181">
    <property type="component" value="Unassembled WGS sequence"/>
</dbReference>
<organism evidence="2 3">
    <name type="scientific">Thiohalorhabdus methylotrophus</name>
    <dbReference type="NCBI Taxonomy" id="3242694"/>
    <lineage>
        <taxon>Bacteria</taxon>
        <taxon>Pseudomonadati</taxon>
        <taxon>Pseudomonadota</taxon>
        <taxon>Gammaproteobacteria</taxon>
        <taxon>Thiohalorhabdales</taxon>
        <taxon>Thiohalorhabdaceae</taxon>
        <taxon>Thiohalorhabdus</taxon>
    </lineage>
</organism>
<accession>A0ABV4TZJ6</accession>
<keyword evidence="3" id="KW-1185">Reference proteome</keyword>
<dbReference type="EMBL" id="JBGUAW010000015">
    <property type="protein sequence ID" value="MFA9462514.1"/>
    <property type="molecule type" value="Genomic_DNA"/>
</dbReference>
<comment type="caution">
    <text evidence="2">The sequence shown here is derived from an EMBL/GenBank/DDBJ whole genome shotgun (WGS) entry which is preliminary data.</text>
</comment>